<feature type="transmembrane region" description="Helical" evidence="8">
    <location>
        <begin position="97"/>
        <end position="121"/>
    </location>
</feature>
<reference evidence="9 10" key="1">
    <citation type="submission" date="2016-11" db="EMBL/GenBank/DDBJ databases">
        <authorList>
            <person name="Jaros S."/>
            <person name="Januszkiewicz K."/>
            <person name="Wedrychowicz H."/>
        </authorList>
    </citation>
    <scope>NUCLEOTIDE SEQUENCE [LARGE SCALE GENOMIC DNA]</scope>
    <source>
        <strain evidence="9 10">DSM 19436</strain>
    </source>
</reference>
<protein>
    <submittedName>
        <fullName evidence="9">Na+(Or H+)/acetate symporter ActP</fullName>
    </submittedName>
</protein>
<feature type="transmembrane region" description="Helical" evidence="8">
    <location>
        <begin position="430"/>
        <end position="452"/>
    </location>
</feature>
<dbReference type="EMBL" id="FQUP01000006">
    <property type="protein sequence ID" value="SHG63313.1"/>
    <property type="molecule type" value="Genomic_DNA"/>
</dbReference>
<keyword evidence="10" id="KW-1185">Reference proteome</keyword>
<dbReference type="InterPro" id="IPR050277">
    <property type="entry name" value="Sodium:Solute_Symporter"/>
</dbReference>
<feature type="transmembrane region" description="Helical" evidence="8">
    <location>
        <begin position="142"/>
        <end position="167"/>
    </location>
</feature>
<evidence type="ECO:0000256" key="6">
    <source>
        <dbReference type="ARBA" id="ARBA00023136"/>
    </source>
</evidence>
<evidence type="ECO:0000313" key="10">
    <source>
        <dbReference type="Proteomes" id="UP000184485"/>
    </source>
</evidence>
<feature type="transmembrane region" description="Helical" evidence="8">
    <location>
        <begin position="240"/>
        <end position="269"/>
    </location>
</feature>
<gene>
    <name evidence="9" type="ORF">SAMN02745157_4571</name>
</gene>
<evidence type="ECO:0000256" key="7">
    <source>
        <dbReference type="SAM" id="MobiDB-lite"/>
    </source>
</evidence>
<organism evidence="9 10">
    <name type="scientific">Kaistia soli DSM 19436</name>
    <dbReference type="NCBI Taxonomy" id="1122133"/>
    <lineage>
        <taxon>Bacteria</taxon>
        <taxon>Pseudomonadati</taxon>
        <taxon>Pseudomonadota</taxon>
        <taxon>Alphaproteobacteria</taxon>
        <taxon>Hyphomicrobiales</taxon>
        <taxon>Kaistiaceae</taxon>
        <taxon>Kaistia</taxon>
    </lineage>
</organism>
<dbReference type="InterPro" id="IPR038377">
    <property type="entry name" value="Na/Glc_symporter_sf"/>
</dbReference>
<dbReference type="GO" id="GO:0022857">
    <property type="term" value="F:transmembrane transporter activity"/>
    <property type="evidence" value="ECO:0007669"/>
    <property type="project" value="InterPro"/>
</dbReference>
<dbReference type="PANTHER" id="PTHR48086">
    <property type="entry name" value="SODIUM/PROLINE SYMPORTER-RELATED"/>
    <property type="match status" value="1"/>
</dbReference>
<proteinExistence type="inferred from homology"/>
<dbReference type="RefSeq" id="WP_073057798.1">
    <property type="nucleotide sequence ID" value="NZ_FQUP01000006.1"/>
</dbReference>
<dbReference type="PROSITE" id="PS50283">
    <property type="entry name" value="NA_SOLUT_SYMP_3"/>
    <property type="match status" value="1"/>
</dbReference>
<dbReference type="STRING" id="1122133.SAMN02745157_4571"/>
<keyword evidence="4 8" id="KW-0812">Transmembrane</keyword>
<dbReference type="Proteomes" id="UP000184485">
    <property type="component" value="Unassembled WGS sequence"/>
</dbReference>
<dbReference type="InterPro" id="IPR001734">
    <property type="entry name" value="Na/solute_symporter"/>
</dbReference>
<feature type="transmembrane region" description="Helical" evidence="8">
    <location>
        <begin position="7"/>
        <end position="26"/>
    </location>
</feature>
<feature type="transmembrane region" description="Helical" evidence="8">
    <location>
        <begin position="472"/>
        <end position="495"/>
    </location>
</feature>
<keyword evidence="5 8" id="KW-1133">Transmembrane helix</keyword>
<name>A0A1M5LG04_9HYPH</name>
<accession>A0A1M5LG04</accession>
<evidence type="ECO:0000256" key="2">
    <source>
        <dbReference type="ARBA" id="ARBA00006434"/>
    </source>
</evidence>
<evidence type="ECO:0000256" key="4">
    <source>
        <dbReference type="ARBA" id="ARBA00022692"/>
    </source>
</evidence>
<comment type="subcellular location">
    <subcellularLocation>
        <location evidence="1">Membrane</location>
        <topology evidence="1">Multi-pass membrane protein</topology>
    </subcellularLocation>
</comment>
<feature type="transmembrane region" description="Helical" evidence="8">
    <location>
        <begin position="199"/>
        <end position="220"/>
    </location>
</feature>
<evidence type="ECO:0000256" key="5">
    <source>
        <dbReference type="ARBA" id="ARBA00022989"/>
    </source>
</evidence>
<feature type="region of interest" description="Disordered" evidence="7">
    <location>
        <begin position="507"/>
        <end position="550"/>
    </location>
</feature>
<dbReference type="Gene3D" id="1.20.1730.10">
    <property type="entry name" value="Sodium/glucose cotransporter"/>
    <property type="match status" value="1"/>
</dbReference>
<dbReference type="PANTHER" id="PTHR48086:SF5">
    <property type="entry name" value="NA(+):SOLUTE SYMPORTER (SSF FAMILY)"/>
    <property type="match status" value="1"/>
</dbReference>
<evidence type="ECO:0000256" key="1">
    <source>
        <dbReference type="ARBA" id="ARBA00004141"/>
    </source>
</evidence>
<evidence type="ECO:0000256" key="3">
    <source>
        <dbReference type="ARBA" id="ARBA00022448"/>
    </source>
</evidence>
<dbReference type="GO" id="GO:0005886">
    <property type="term" value="C:plasma membrane"/>
    <property type="evidence" value="ECO:0007669"/>
    <property type="project" value="TreeGrafter"/>
</dbReference>
<comment type="similarity">
    <text evidence="2">Belongs to the sodium:solute symporter (SSF) (TC 2.A.21) family.</text>
</comment>
<feature type="transmembrane region" description="Helical" evidence="8">
    <location>
        <begin position="330"/>
        <end position="355"/>
    </location>
</feature>
<feature type="transmembrane region" description="Helical" evidence="8">
    <location>
        <begin position="375"/>
        <end position="392"/>
    </location>
</feature>
<evidence type="ECO:0000256" key="8">
    <source>
        <dbReference type="SAM" id="Phobius"/>
    </source>
</evidence>
<feature type="transmembrane region" description="Helical" evidence="8">
    <location>
        <begin position="38"/>
        <end position="58"/>
    </location>
</feature>
<feature type="transmembrane region" description="Helical" evidence="8">
    <location>
        <begin position="281"/>
        <end position="299"/>
    </location>
</feature>
<keyword evidence="3" id="KW-0813">Transport</keyword>
<keyword evidence="6 8" id="KW-0472">Membrane</keyword>
<dbReference type="AlphaFoldDB" id="A0A1M5LG04"/>
<feature type="transmembrane region" description="Helical" evidence="8">
    <location>
        <begin position="398"/>
        <end position="418"/>
    </location>
</feature>
<feature type="transmembrane region" description="Helical" evidence="8">
    <location>
        <begin position="70"/>
        <end position="91"/>
    </location>
</feature>
<feature type="transmembrane region" description="Helical" evidence="8">
    <location>
        <begin position="173"/>
        <end position="192"/>
    </location>
</feature>
<sequence>MAAERGNLNGAVFALVLVAVGITAAIDRFGTPLPLPNFLAAVPLAAGLASAIGARSLVHGDVVGTRPLAAGSAPCAILISALAFVAAPIAIGLGGVAGLVLVACFLAGGAIALFGVAPALGRTGAATIAGAVRSRFGPAAGLLAALACLAALLPLLAAEAGLVPVILSETLGLTIPAASHVVIGAAVLAALAGGRRSAMAMAAGLLPVLALAFLVPVAVAEQEAVGWPLPWLAMFDGRAFAAPTAMPASASIVLALLLIVGIAVLPTLATPVGARAGGRRWTFVLAAAVLLAAPAYALYGRLAGIDPATDPAGLVLNFAAYTGLGAAPALLLASGLVAAAAVALALGLATFGAIFAEDVYARHGEPSAPPGRRAFIARLAILAAGIAAARIGHSGAGIATLAALGLSFAAAGLGPLLLAGWNIPTTRSAAATATISAGLAFVALNGALAAFAPGLGAYLGMGRIAQTVLGPTGWLGLPLGASGSIGAVIGLAVLLTMTFARRGAPPAVNDQAGAPDTLSALAPTPATHSPPISASPSAPQPSSNPGVLHP</sequence>
<feature type="compositionally biased region" description="Low complexity" evidence="7">
    <location>
        <begin position="522"/>
        <end position="550"/>
    </location>
</feature>
<evidence type="ECO:0000313" key="9">
    <source>
        <dbReference type="EMBL" id="SHG63313.1"/>
    </source>
</evidence>